<evidence type="ECO:0000256" key="1">
    <source>
        <dbReference type="ARBA" id="ARBA00005085"/>
    </source>
</evidence>
<dbReference type="GO" id="GO:0016979">
    <property type="term" value="F:lipoate-protein ligase activity"/>
    <property type="evidence" value="ECO:0007669"/>
    <property type="project" value="UniProtKB-EC"/>
</dbReference>
<dbReference type="Pfam" id="PF10437">
    <property type="entry name" value="Lip_prot_lig_C"/>
    <property type="match status" value="1"/>
</dbReference>
<dbReference type="Gene3D" id="3.30.390.50">
    <property type="entry name" value="CO dehydrogenase flavoprotein, C-terminal domain"/>
    <property type="match status" value="1"/>
</dbReference>
<evidence type="ECO:0000256" key="7">
    <source>
        <dbReference type="ARBA" id="ARBA00048037"/>
    </source>
</evidence>
<dbReference type="EC" id="6.3.1.20" evidence="3"/>
<dbReference type="GO" id="GO:0009249">
    <property type="term" value="P:protein lipoylation"/>
    <property type="evidence" value="ECO:0007669"/>
    <property type="project" value="InterPro"/>
</dbReference>
<dbReference type="KEGG" id="thl:TEH_07190"/>
<dbReference type="InterPro" id="IPR004562">
    <property type="entry name" value="LipoylTrfase_LipoateP_Ligase"/>
</dbReference>
<evidence type="ECO:0000256" key="3">
    <source>
        <dbReference type="ARBA" id="ARBA00012367"/>
    </source>
</evidence>
<dbReference type="PANTHER" id="PTHR12561:SF3">
    <property type="entry name" value="LIPOYLTRANSFERASE 1, MITOCHONDRIAL"/>
    <property type="match status" value="1"/>
</dbReference>
<proteinExistence type="predicted"/>
<comment type="pathway">
    <text evidence="1">Protein modification; protein lipoylation via exogenous pathway; protein N(6)-(lipoyl)lysine from lipoate: step 2/2.</text>
</comment>
<evidence type="ECO:0000313" key="9">
    <source>
        <dbReference type="EMBL" id="BAK94046.1"/>
    </source>
</evidence>
<dbReference type="RefSeq" id="WP_014124111.1">
    <property type="nucleotide sequence ID" value="NC_016052.1"/>
</dbReference>
<feature type="domain" description="BPL/LPL catalytic" evidence="8">
    <location>
        <begin position="26"/>
        <end position="209"/>
    </location>
</feature>
<evidence type="ECO:0000259" key="8">
    <source>
        <dbReference type="PROSITE" id="PS51733"/>
    </source>
</evidence>
<dbReference type="AlphaFoldDB" id="A0AAN1SGD2"/>
<evidence type="ECO:0000256" key="6">
    <source>
        <dbReference type="ARBA" id="ARBA00022840"/>
    </source>
</evidence>
<dbReference type="Proteomes" id="UP000002663">
    <property type="component" value="Chromosome"/>
</dbReference>
<dbReference type="GO" id="GO:0005524">
    <property type="term" value="F:ATP binding"/>
    <property type="evidence" value="ECO:0007669"/>
    <property type="project" value="UniProtKB-KW"/>
</dbReference>
<dbReference type="GO" id="GO:0017118">
    <property type="term" value="F:lipoyltransferase activity"/>
    <property type="evidence" value="ECO:0007669"/>
    <property type="project" value="TreeGrafter"/>
</dbReference>
<dbReference type="NCBIfam" id="TIGR00545">
    <property type="entry name" value="lipoyltrans"/>
    <property type="match status" value="1"/>
</dbReference>
<sequence>MIYVPNENNDPRVNLAIENYLLDKMKTDEPILLFYINEPSIIIGRNQNTFEEINQDYVDEHGIHVVRRLSGGGAVYHDLGNLNYSFITPDDGNSFRNFARFTEPVVNALHDMGVEGARLKGRNDLVIDDMKFSGNAMYSTNGRMYAHGTLMLDSDKNEVTNALKVRKDKIESKGIKSIRSRVTNIKPFLPEENQDMTTEEFRNEILLKIFGVDSVDEVNTYELTEDDWKNIKEYTNKYYGNWDWNYGHSPEFNVERYERFSIGSIDIRLNVKEGKIANAKIYGDFFGLGDIKDVEEQLIGTRYEREDLKKVVDTIDVKKYFGDMENEDLFNLIYSIK</sequence>
<evidence type="ECO:0000256" key="4">
    <source>
        <dbReference type="ARBA" id="ARBA00022598"/>
    </source>
</evidence>
<dbReference type="GO" id="GO:0005737">
    <property type="term" value="C:cytoplasm"/>
    <property type="evidence" value="ECO:0007669"/>
    <property type="project" value="TreeGrafter"/>
</dbReference>
<dbReference type="Pfam" id="PF21948">
    <property type="entry name" value="LplA-B_cat"/>
    <property type="match status" value="1"/>
</dbReference>
<keyword evidence="4 9" id="KW-0436">Ligase</keyword>
<dbReference type="PANTHER" id="PTHR12561">
    <property type="entry name" value="LIPOATE-PROTEIN LIGASE"/>
    <property type="match status" value="1"/>
</dbReference>
<dbReference type="SUPFAM" id="SSF82649">
    <property type="entry name" value="SufE/NifU"/>
    <property type="match status" value="1"/>
</dbReference>
<evidence type="ECO:0000313" key="10">
    <source>
        <dbReference type="Proteomes" id="UP000002663"/>
    </source>
</evidence>
<comment type="catalytic activity">
    <reaction evidence="7">
        <text>L-lysyl-[lipoyl-carrier protein] + (R)-lipoate + ATP = N(6)-[(R)-lipoyl]-L-lysyl-[lipoyl-carrier protein] + AMP + diphosphate + H(+)</text>
        <dbReference type="Rhea" id="RHEA:49288"/>
        <dbReference type="Rhea" id="RHEA-COMP:10500"/>
        <dbReference type="Rhea" id="RHEA-COMP:10502"/>
        <dbReference type="ChEBI" id="CHEBI:15378"/>
        <dbReference type="ChEBI" id="CHEBI:29969"/>
        <dbReference type="ChEBI" id="CHEBI:30616"/>
        <dbReference type="ChEBI" id="CHEBI:33019"/>
        <dbReference type="ChEBI" id="CHEBI:83088"/>
        <dbReference type="ChEBI" id="CHEBI:83099"/>
        <dbReference type="ChEBI" id="CHEBI:456215"/>
        <dbReference type="EC" id="6.3.1.20"/>
    </reaction>
</comment>
<dbReference type="SUPFAM" id="SSF55681">
    <property type="entry name" value="Class II aaRS and biotin synthetases"/>
    <property type="match status" value="1"/>
</dbReference>
<dbReference type="InterPro" id="IPR004143">
    <property type="entry name" value="BPL_LPL_catalytic"/>
</dbReference>
<reference evidence="9 10" key="1">
    <citation type="submission" date="2011-01" db="EMBL/GenBank/DDBJ databases">
        <title>Whole genome sequence of Tetragenococcus halophilus NBRC 12172.</title>
        <authorList>
            <person name="Nakazawa H."/>
            <person name="Omata S."/>
            <person name="Koga C."/>
            <person name="Watanabe Y."/>
            <person name="Katano Y."/>
            <person name="Ito N."/>
            <person name="Tsukatani N."/>
            <person name="Ankai A."/>
            <person name="Oguchi A."/>
            <person name="Fukui S."/>
            <person name="Yashiro I."/>
            <person name="Kamata S."/>
            <person name="Hashimoto Y."/>
            <person name="Yamazaki J."/>
            <person name="Taguchi H."/>
            <person name="Tanaka A."/>
            <person name="Koyama T."/>
            <person name="Ichige A."/>
            <person name="Hanya Y."/>
            <person name="Tanikawa S."/>
            <person name="Yamazaki S."/>
            <person name="Fujita N."/>
        </authorList>
    </citation>
    <scope>NUCLEOTIDE SEQUENCE [LARGE SCALE GENOMIC DNA]</scope>
    <source>
        <strain evidence="10">DSM 20338 / JCM 20259 / NCIMB 9735 / NBRC 12172</strain>
    </source>
</reference>
<dbReference type="InterPro" id="IPR045864">
    <property type="entry name" value="aa-tRNA-synth_II/BPL/LPL"/>
</dbReference>
<dbReference type="PROSITE" id="PS51733">
    <property type="entry name" value="BPL_LPL_CATALYTIC"/>
    <property type="match status" value="1"/>
</dbReference>
<dbReference type="CDD" id="cd16443">
    <property type="entry name" value="LplA"/>
    <property type="match status" value="1"/>
</dbReference>
<dbReference type="Gene3D" id="3.30.930.10">
    <property type="entry name" value="Bira Bifunctional Protein, Domain 2"/>
    <property type="match status" value="1"/>
</dbReference>
<organism evidence="9 10">
    <name type="scientific">Tetragenococcus halophilus (strain DSM 20338 / JCM 20259 / NCIMB 9735 / NBRC 12172)</name>
    <name type="common">Pediococcus halophilus</name>
    <dbReference type="NCBI Taxonomy" id="945021"/>
    <lineage>
        <taxon>Bacteria</taxon>
        <taxon>Bacillati</taxon>
        <taxon>Bacillota</taxon>
        <taxon>Bacilli</taxon>
        <taxon>Lactobacillales</taxon>
        <taxon>Enterococcaceae</taxon>
        <taxon>Tetragenococcus</taxon>
    </lineage>
</organism>
<keyword evidence="5" id="KW-0547">Nucleotide-binding</keyword>
<dbReference type="InterPro" id="IPR019491">
    <property type="entry name" value="Lipoate_protein_ligase_C"/>
</dbReference>
<evidence type="ECO:0000256" key="5">
    <source>
        <dbReference type="ARBA" id="ARBA00022741"/>
    </source>
</evidence>
<comment type="pathway">
    <text evidence="2">Protein modification; protein lipoylation via exogenous pathway; protein N(6)-(lipoyl)lysine from lipoate: step 1/2.</text>
</comment>
<name>A0AAN1SGD2_TETHN</name>
<evidence type="ECO:0000256" key="2">
    <source>
        <dbReference type="ARBA" id="ARBA00005124"/>
    </source>
</evidence>
<keyword evidence="6" id="KW-0067">ATP-binding</keyword>
<protein>
    <recommendedName>
        <fullName evidence="3">lipoate--protein ligase</fullName>
        <ecNumber evidence="3">6.3.1.20</ecNumber>
    </recommendedName>
</protein>
<dbReference type="FunFam" id="3.30.930.10:FF:000072">
    <property type="entry name" value="Lipoate--protein ligase"/>
    <property type="match status" value="1"/>
</dbReference>
<accession>A0AAN1SGD2</accession>
<gene>
    <name evidence="9" type="primary">lplA</name>
    <name evidence="9" type="ordered locus">TEH_07190</name>
</gene>
<dbReference type="EMBL" id="AP012046">
    <property type="protein sequence ID" value="BAK94046.1"/>
    <property type="molecule type" value="Genomic_DNA"/>
</dbReference>